<dbReference type="Proteomes" id="UP000286097">
    <property type="component" value="Unassembled WGS sequence"/>
</dbReference>
<evidence type="ECO:0000313" key="3">
    <source>
        <dbReference type="Proteomes" id="UP000286097"/>
    </source>
</evidence>
<dbReference type="EMBL" id="QKXF01000261">
    <property type="protein sequence ID" value="RQM13401.1"/>
    <property type="molecule type" value="Genomic_DNA"/>
</dbReference>
<evidence type="ECO:0000256" key="1">
    <source>
        <dbReference type="SAM" id="Phobius"/>
    </source>
</evidence>
<gene>
    <name evidence="2" type="ORF">DD237_007668</name>
</gene>
<organism evidence="2 3">
    <name type="scientific">Peronospora effusa</name>
    <dbReference type="NCBI Taxonomy" id="542832"/>
    <lineage>
        <taxon>Eukaryota</taxon>
        <taxon>Sar</taxon>
        <taxon>Stramenopiles</taxon>
        <taxon>Oomycota</taxon>
        <taxon>Peronosporomycetes</taxon>
        <taxon>Peronosporales</taxon>
        <taxon>Peronosporaceae</taxon>
        <taxon>Peronospora</taxon>
    </lineage>
</organism>
<keyword evidence="1" id="KW-0472">Membrane</keyword>
<name>A0A3R7Y6U2_9STRA</name>
<sequence length="288" mass="33061">MVNFYHSLVPFRSAIAQFPVLKTSMRSCCFLLFVVVLVVFVVSVVFDTSLAMPRETESVDEPLKGVSSTVTPVDNITNRLLRVNIEAAGLLVMPAIDSVAVTKRWMPSIIQDIWVRLKMKILSIFHVKPENFKKMMQIDEKKYKQYYDRYFYQYYIKHLNAKLPEKYVDEIWNARLKYWLIKGLSVPQVADKLKGSKGIMAAGNTPSFDIIGRYNKMWGEEQAVVRDGHSLVYQVTYLRYGRHFLSFTLGSVTVMFDEGDVACYQSSYIGGVTTMMEPNNGLKWTHGV</sequence>
<comment type="caution">
    <text evidence="2">The sequence shown here is derived from an EMBL/GenBank/DDBJ whole genome shotgun (WGS) entry which is preliminary data.</text>
</comment>
<keyword evidence="1" id="KW-0812">Transmembrane</keyword>
<dbReference type="VEuPathDB" id="FungiDB:DD237_007668"/>
<dbReference type="AlphaFoldDB" id="A0A3R7Y6U2"/>
<accession>A0A3R7Y6U2</accession>
<protein>
    <submittedName>
        <fullName evidence="2">Uncharacterized protein</fullName>
    </submittedName>
</protein>
<feature type="transmembrane region" description="Helical" evidence="1">
    <location>
        <begin position="28"/>
        <end position="46"/>
    </location>
</feature>
<keyword evidence="1" id="KW-1133">Transmembrane helix</keyword>
<evidence type="ECO:0000313" key="2">
    <source>
        <dbReference type="EMBL" id="RQM13401.1"/>
    </source>
</evidence>
<proteinExistence type="predicted"/>
<reference evidence="2 3" key="1">
    <citation type="submission" date="2018-06" db="EMBL/GenBank/DDBJ databases">
        <title>Comparative genomics of downy mildews reveals potential adaptations to biotrophy.</title>
        <authorList>
            <person name="Fletcher K."/>
            <person name="Klosterman S.J."/>
            <person name="Derevnina L."/>
            <person name="Martin F."/>
            <person name="Koike S."/>
            <person name="Reyes Chin-Wo S."/>
            <person name="Mou B."/>
            <person name="Michelmore R."/>
        </authorList>
    </citation>
    <scope>NUCLEOTIDE SEQUENCE [LARGE SCALE GENOMIC DNA]</scope>
    <source>
        <strain evidence="2 3">R13</strain>
    </source>
</reference>